<sequence>MAAEEKRTGKGIDGREREGKGRDGHQAGYYEIAMNGRYLSQMPAAALAGNVIYNRMHWHEHLEVMCCLKGSFSLRAGGEILRLSEGDFAAINPEVPHEIFDGKEDGLQIIYSVDARFLRKKDTERYQFATVGDNALPADCPEAKAFRKSVGRIAWITTPERDVLEAHIRKWEKSEDLSGQEIFFPREEDWYAYQREVYESLWCLARHKSDQGREAERREGQEQFYRCVQMIHRQYGARMDAGSLSAALGLSEPTIYRMFRKYLGMSLNSYIRLVRLRSAQNLLEGTDREITEIAYTCGFGSLSNFYRVFQDLTGQSPGEYRRQRRPPTPERVGMQQDVMGMNRFQSFFELPYTRDDLLAFGACQAKRREQNV</sequence>
<dbReference type="PANTHER" id="PTHR43280:SF27">
    <property type="entry name" value="TRANSCRIPTIONAL REGULATOR MTLR"/>
    <property type="match status" value="1"/>
</dbReference>
<accession>A0A9D1JBJ0</accession>
<dbReference type="EMBL" id="DVHM01000160">
    <property type="protein sequence ID" value="HIR71522.1"/>
    <property type="molecule type" value="Genomic_DNA"/>
</dbReference>
<evidence type="ECO:0000256" key="2">
    <source>
        <dbReference type="ARBA" id="ARBA00023125"/>
    </source>
</evidence>
<dbReference type="Pfam" id="PF12833">
    <property type="entry name" value="HTH_18"/>
    <property type="match status" value="1"/>
</dbReference>
<dbReference type="InterPro" id="IPR018060">
    <property type="entry name" value="HTH_AraC"/>
</dbReference>
<feature type="region of interest" description="Disordered" evidence="4">
    <location>
        <begin position="1"/>
        <end position="23"/>
    </location>
</feature>
<dbReference type="Gene3D" id="2.60.120.10">
    <property type="entry name" value="Jelly Rolls"/>
    <property type="match status" value="1"/>
</dbReference>
<evidence type="ECO:0000313" key="7">
    <source>
        <dbReference type="Proteomes" id="UP000823912"/>
    </source>
</evidence>
<dbReference type="InterPro" id="IPR020449">
    <property type="entry name" value="Tscrpt_reg_AraC-type_HTH"/>
</dbReference>
<evidence type="ECO:0000256" key="4">
    <source>
        <dbReference type="SAM" id="MobiDB-lite"/>
    </source>
</evidence>
<dbReference type="InterPro" id="IPR011051">
    <property type="entry name" value="RmlC_Cupin_sf"/>
</dbReference>
<keyword evidence="3" id="KW-0804">Transcription</keyword>
<dbReference type="Proteomes" id="UP000823912">
    <property type="component" value="Unassembled WGS sequence"/>
</dbReference>
<dbReference type="InterPro" id="IPR003313">
    <property type="entry name" value="AraC-bd"/>
</dbReference>
<dbReference type="SUPFAM" id="SSF46689">
    <property type="entry name" value="Homeodomain-like"/>
    <property type="match status" value="2"/>
</dbReference>
<dbReference type="InterPro" id="IPR014710">
    <property type="entry name" value="RmlC-like_jellyroll"/>
</dbReference>
<reference evidence="6" key="1">
    <citation type="submission" date="2020-10" db="EMBL/GenBank/DDBJ databases">
        <authorList>
            <person name="Gilroy R."/>
        </authorList>
    </citation>
    <scope>NUCLEOTIDE SEQUENCE</scope>
    <source>
        <strain evidence="6">ChiSjej5B23-6657</strain>
    </source>
</reference>
<organism evidence="6 7">
    <name type="scientific">Candidatus Pullilachnospira gallistercoris</name>
    <dbReference type="NCBI Taxonomy" id="2840911"/>
    <lineage>
        <taxon>Bacteria</taxon>
        <taxon>Bacillati</taxon>
        <taxon>Bacillota</taxon>
        <taxon>Clostridia</taxon>
        <taxon>Lachnospirales</taxon>
        <taxon>Lachnospiraceae</taxon>
        <taxon>Lachnospiraceae incertae sedis</taxon>
        <taxon>Candidatus Pullilachnospira</taxon>
    </lineage>
</organism>
<dbReference type="SUPFAM" id="SSF51182">
    <property type="entry name" value="RmlC-like cupins"/>
    <property type="match status" value="1"/>
</dbReference>
<dbReference type="AlphaFoldDB" id="A0A9D1JBJ0"/>
<dbReference type="Pfam" id="PF02311">
    <property type="entry name" value="AraC_binding"/>
    <property type="match status" value="1"/>
</dbReference>
<dbReference type="PRINTS" id="PR00032">
    <property type="entry name" value="HTHARAC"/>
</dbReference>
<evidence type="ECO:0000313" key="6">
    <source>
        <dbReference type="EMBL" id="HIR71522.1"/>
    </source>
</evidence>
<proteinExistence type="predicted"/>
<gene>
    <name evidence="6" type="ORF">IAA55_09605</name>
</gene>
<reference evidence="6" key="2">
    <citation type="journal article" date="2021" name="PeerJ">
        <title>Extensive microbial diversity within the chicken gut microbiome revealed by metagenomics and culture.</title>
        <authorList>
            <person name="Gilroy R."/>
            <person name="Ravi A."/>
            <person name="Getino M."/>
            <person name="Pursley I."/>
            <person name="Horton D.L."/>
            <person name="Alikhan N.F."/>
            <person name="Baker D."/>
            <person name="Gharbi K."/>
            <person name="Hall N."/>
            <person name="Watson M."/>
            <person name="Adriaenssens E.M."/>
            <person name="Foster-Nyarko E."/>
            <person name="Jarju S."/>
            <person name="Secka A."/>
            <person name="Antonio M."/>
            <person name="Oren A."/>
            <person name="Chaudhuri R.R."/>
            <person name="La Ragione R."/>
            <person name="Hildebrand F."/>
            <person name="Pallen M.J."/>
        </authorList>
    </citation>
    <scope>NUCLEOTIDE SEQUENCE</scope>
    <source>
        <strain evidence="6">ChiSjej5B23-6657</strain>
    </source>
</reference>
<dbReference type="InterPro" id="IPR009057">
    <property type="entry name" value="Homeodomain-like_sf"/>
</dbReference>
<name>A0A9D1JBJ0_9FIRM</name>
<dbReference type="PROSITE" id="PS01124">
    <property type="entry name" value="HTH_ARAC_FAMILY_2"/>
    <property type="match status" value="1"/>
</dbReference>
<dbReference type="PANTHER" id="PTHR43280">
    <property type="entry name" value="ARAC-FAMILY TRANSCRIPTIONAL REGULATOR"/>
    <property type="match status" value="1"/>
</dbReference>
<dbReference type="InterPro" id="IPR018062">
    <property type="entry name" value="HTH_AraC-typ_CS"/>
</dbReference>
<protein>
    <submittedName>
        <fullName evidence="6">Helix-turn-helix domain-containing protein</fullName>
    </submittedName>
</protein>
<dbReference type="Gene3D" id="1.10.10.60">
    <property type="entry name" value="Homeodomain-like"/>
    <property type="match status" value="2"/>
</dbReference>
<keyword evidence="1" id="KW-0805">Transcription regulation</keyword>
<dbReference type="GO" id="GO:0043565">
    <property type="term" value="F:sequence-specific DNA binding"/>
    <property type="evidence" value="ECO:0007669"/>
    <property type="project" value="InterPro"/>
</dbReference>
<evidence type="ECO:0000256" key="1">
    <source>
        <dbReference type="ARBA" id="ARBA00023015"/>
    </source>
</evidence>
<dbReference type="SMART" id="SM00342">
    <property type="entry name" value="HTH_ARAC"/>
    <property type="match status" value="1"/>
</dbReference>
<feature type="domain" description="HTH araC/xylS-type" evidence="5">
    <location>
        <begin position="225"/>
        <end position="323"/>
    </location>
</feature>
<dbReference type="GO" id="GO:0003700">
    <property type="term" value="F:DNA-binding transcription factor activity"/>
    <property type="evidence" value="ECO:0007669"/>
    <property type="project" value="InterPro"/>
</dbReference>
<evidence type="ECO:0000259" key="5">
    <source>
        <dbReference type="PROSITE" id="PS01124"/>
    </source>
</evidence>
<keyword evidence="2" id="KW-0238">DNA-binding</keyword>
<dbReference type="PROSITE" id="PS00041">
    <property type="entry name" value="HTH_ARAC_FAMILY_1"/>
    <property type="match status" value="1"/>
</dbReference>
<comment type="caution">
    <text evidence="6">The sequence shown here is derived from an EMBL/GenBank/DDBJ whole genome shotgun (WGS) entry which is preliminary data.</text>
</comment>
<evidence type="ECO:0000256" key="3">
    <source>
        <dbReference type="ARBA" id="ARBA00023163"/>
    </source>
</evidence>